<feature type="compositionally biased region" description="Polar residues" evidence="1">
    <location>
        <begin position="153"/>
        <end position="173"/>
    </location>
</feature>
<protein>
    <submittedName>
        <fullName evidence="2">Uncharacterized protein</fullName>
    </submittedName>
</protein>
<dbReference type="GeneID" id="54278666"/>
<proteinExistence type="predicted"/>
<dbReference type="AlphaFoldDB" id="A0A6A5XXE1"/>
<sequence>MSTRPLRLFFWILYKKASDEAYRKTANPTYSKATFSPLVPKPILRNWAATAPIKINRFPTASIRSSRASSLGCTSHLHQTTSTTHRETTHTRLAILRNDLQSLKHTPNNSLSSRLASKSISPRCFPLSPLQIMIKERLLSQILSQIGLPPVPTSRSRYSSRKLPTSWKTSATI</sequence>
<gene>
    <name evidence="2" type="ORF">BU24DRAFT_151802</name>
</gene>
<accession>A0A6A5XXE1</accession>
<name>A0A6A5XXE1_9PLEO</name>
<keyword evidence="3" id="KW-1185">Reference proteome</keyword>
<evidence type="ECO:0000313" key="2">
    <source>
        <dbReference type="EMBL" id="KAF2017487.1"/>
    </source>
</evidence>
<dbReference type="RefSeq" id="XP_033385826.1">
    <property type="nucleotide sequence ID" value="XM_033521269.1"/>
</dbReference>
<feature type="region of interest" description="Disordered" evidence="1">
    <location>
        <begin position="150"/>
        <end position="173"/>
    </location>
</feature>
<dbReference type="Proteomes" id="UP000799778">
    <property type="component" value="Unassembled WGS sequence"/>
</dbReference>
<organism evidence="2 3">
    <name type="scientific">Aaosphaeria arxii CBS 175.79</name>
    <dbReference type="NCBI Taxonomy" id="1450172"/>
    <lineage>
        <taxon>Eukaryota</taxon>
        <taxon>Fungi</taxon>
        <taxon>Dikarya</taxon>
        <taxon>Ascomycota</taxon>
        <taxon>Pezizomycotina</taxon>
        <taxon>Dothideomycetes</taxon>
        <taxon>Pleosporomycetidae</taxon>
        <taxon>Pleosporales</taxon>
        <taxon>Pleosporales incertae sedis</taxon>
        <taxon>Aaosphaeria</taxon>
    </lineage>
</organism>
<evidence type="ECO:0000313" key="3">
    <source>
        <dbReference type="Proteomes" id="UP000799778"/>
    </source>
</evidence>
<evidence type="ECO:0000256" key="1">
    <source>
        <dbReference type="SAM" id="MobiDB-lite"/>
    </source>
</evidence>
<reference evidence="2" key="1">
    <citation type="journal article" date="2020" name="Stud. Mycol.">
        <title>101 Dothideomycetes genomes: a test case for predicting lifestyles and emergence of pathogens.</title>
        <authorList>
            <person name="Haridas S."/>
            <person name="Albert R."/>
            <person name="Binder M."/>
            <person name="Bloem J."/>
            <person name="Labutti K."/>
            <person name="Salamov A."/>
            <person name="Andreopoulos B."/>
            <person name="Baker S."/>
            <person name="Barry K."/>
            <person name="Bills G."/>
            <person name="Bluhm B."/>
            <person name="Cannon C."/>
            <person name="Castanera R."/>
            <person name="Culley D."/>
            <person name="Daum C."/>
            <person name="Ezra D."/>
            <person name="Gonzalez J."/>
            <person name="Henrissat B."/>
            <person name="Kuo A."/>
            <person name="Liang C."/>
            <person name="Lipzen A."/>
            <person name="Lutzoni F."/>
            <person name="Magnuson J."/>
            <person name="Mondo S."/>
            <person name="Nolan M."/>
            <person name="Ohm R."/>
            <person name="Pangilinan J."/>
            <person name="Park H.-J."/>
            <person name="Ramirez L."/>
            <person name="Alfaro M."/>
            <person name="Sun H."/>
            <person name="Tritt A."/>
            <person name="Yoshinaga Y."/>
            <person name="Zwiers L.-H."/>
            <person name="Turgeon B."/>
            <person name="Goodwin S."/>
            <person name="Spatafora J."/>
            <person name="Crous P."/>
            <person name="Grigoriev I."/>
        </authorList>
    </citation>
    <scope>NUCLEOTIDE SEQUENCE</scope>
    <source>
        <strain evidence="2">CBS 175.79</strain>
    </source>
</reference>
<dbReference type="EMBL" id="ML978068">
    <property type="protein sequence ID" value="KAF2017487.1"/>
    <property type="molecule type" value="Genomic_DNA"/>
</dbReference>